<keyword evidence="2" id="KW-1185">Reference proteome</keyword>
<dbReference type="Proteomes" id="UP000571950">
    <property type="component" value="Unassembled WGS sequence"/>
</dbReference>
<protein>
    <submittedName>
        <fullName evidence="1">Uncharacterized protein</fullName>
    </submittedName>
</protein>
<gene>
    <name evidence="1" type="ORF">GGR43_001921</name>
</gene>
<sequence>MIAQLLDLAGTDSSVIATSSRPWASATFVGARHVVVLRLKGPDNAARAATLAGRLPDAEFSITGHIVADACADERRPAADGSETVMRLSILTIEDW</sequence>
<name>A0A7W6FQN9_9SPHN</name>
<evidence type="ECO:0000313" key="2">
    <source>
        <dbReference type="Proteomes" id="UP000571950"/>
    </source>
</evidence>
<reference evidence="1 2" key="1">
    <citation type="submission" date="2020-08" db="EMBL/GenBank/DDBJ databases">
        <title>Genomic Encyclopedia of Type Strains, Phase IV (KMG-IV): sequencing the most valuable type-strain genomes for metagenomic binning, comparative biology and taxonomic classification.</title>
        <authorList>
            <person name="Goeker M."/>
        </authorList>
    </citation>
    <scope>NUCLEOTIDE SEQUENCE [LARGE SCALE GENOMIC DNA]</scope>
    <source>
        <strain evidence="1 2">DSM 26189</strain>
    </source>
</reference>
<proteinExistence type="predicted"/>
<organism evidence="1 2">
    <name type="scientific">Sphingobium jiangsuense</name>
    <dbReference type="NCBI Taxonomy" id="870476"/>
    <lineage>
        <taxon>Bacteria</taxon>
        <taxon>Pseudomonadati</taxon>
        <taxon>Pseudomonadota</taxon>
        <taxon>Alphaproteobacteria</taxon>
        <taxon>Sphingomonadales</taxon>
        <taxon>Sphingomonadaceae</taxon>
        <taxon>Sphingobium</taxon>
    </lineage>
</organism>
<dbReference type="RefSeq" id="WP_188071759.1">
    <property type="nucleotide sequence ID" value="NZ_BSPS01000019.1"/>
</dbReference>
<evidence type="ECO:0000313" key="1">
    <source>
        <dbReference type="EMBL" id="MBB3926204.1"/>
    </source>
</evidence>
<comment type="caution">
    <text evidence="1">The sequence shown here is derived from an EMBL/GenBank/DDBJ whole genome shotgun (WGS) entry which is preliminary data.</text>
</comment>
<accession>A0A7W6FQN9</accession>
<dbReference type="AlphaFoldDB" id="A0A7W6FQN9"/>
<dbReference type="EMBL" id="JACIDT010000006">
    <property type="protein sequence ID" value="MBB3926204.1"/>
    <property type="molecule type" value="Genomic_DNA"/>
</dbReference>